<organism evidence="1 2">
    <name type="scientific">Diplogelasinospora grovesii</name>
    <dbReference type="NCBI Taxonomy" id="303347"/>
    <lineage>
        <taxon>Eukaryota</taxon>
        <taxon>Fungi</taxon>
        <taxon>Dikarya</taxon>
        <taxon>Ascomycota</taxon>
        <taxon>Pezizomycotina</taxon>
        <taxon>Sordariomycetes</taxon>
        <taxon>Sordariomycetidae</taxon>
        <taxon>Sordariales</taxon>
        <taxon>Diplogelasinosporaceae</taxon>
        <taxon>Diplogelasinospora</taxon>
    </lineage>
</organism>
<dbReference type="EMBL" id="MU853762">
    <property type="protein sequence ID" value="KAK3944016.1"/>
    <property type="molecule type" value="Genomic_DNA"/>
</dbReference>
<evidence type="ECO:0000313" key="2">
    <source>
        <dbReference type="Proteomes" id="UP001303473"/>
    </source>
</evidence>
<dbReference type="Proteomes" id="UP001303473">
    <property type="component" value="Unassembled WGS sequence"/>
</dbReference>
<comment type="caution">
    <text evidence="1">The sequence shown here is derived from an EMBL/GenBank/DDBJ whole genome shotgun (WGS) entry which is preliminary data.</text>
</comment>
<dbReference type="InterPro" id="IPR031472">
    <property type="entry name" value="MAT1-1-2/MatA-2/Smr1"/>
</dbReference>
<proteinExistence type="predicted"/>
<name>A0AAN6S8T3_9PEZI</name>
<reference evidence="2" key="1">
    <citation type="journal article" date="2023" name="Mol. Phylogenet. Evol.">
        <title>Genome-scale phylogeny and comparative genomics of the fungal order Sordariales.</title>
        <authorList>
            <person name="Hensen N."/>
            <person name="Bonometti L."/>
            <person name="Westerberg I."/>
            <person name="Brannstrom I.O."/>
            <person name="Guillou S."/>
            <person name="Cros-Aarteil S."/>
            <person name="Calhoun S."/>
            <person name="Haridas S."/>
            <person name="Kuo A."/>
            <person name="Mondo S."/>
            <person name="Pangilinan J."/>
            <person name="Riley R."/>
            <person name="LaButti K."/>
            <person name="Andreopoulos B."/>
            <person name="Lipzen A."/>
            <person name="Chen C."/>
            <person name="Yan M."/>
            <person name="Daum C."/>
            <person name="Ng V."/>
            <person name="Clum A."/>
            <person name="Steindorff A."/>
            <person name="Ohm R.A."/>
            <person name="Martin F."/>
            <person name="Silar P."/>
            <person name="Natvig D.O."/>
            <person name="Lalanne C."/>
            <person name="Gautier V."/>
            <person name="Ament-Velasquez S.L."/>
            <person name="Kruys A."/>
            <person name="Hutchinson M.I."/>
            <person name="Powell A.J."/>
            <person name="Barry K."/>
            <person name="Miller A.N."/>
            <person name="Grigoriev I.V."/>
            <person name="Debuchy R."/>
            <person name="Gladieux P."/>
            <person name="Hiltunen Thoren M."/>
            <person name="Johannesson H."/>
        </authorList>
    </citation>
    <scope>NUCLEOTIDE SEQUENCE [LARGE SCALE GENOMIC DNA]</scope>
    <source>
        <strain evidence="2">CBS 340.73</strain>
    </source>
</reference>
<gene>
    <name evidence="1" type="ORF">QBC46DRAFT_338060</name>
</gene>
<accession>A0AAN6S8T3</accession>
<keyword evidence="2" id="KW-1185">Reference proteome</keyword>
<evidence type="ECO:0000313" key="1">
    <source>
        <dbReference type="EMBL" id="KAK3944016.1"/>
    </source>
</evidence>
<sequence length="367" mass="42660">MDASNSRDTSYNPYNQAGFETKTNAAMKHCLVFDQVISRQEIKFIRSSLSSQIEEYNHAIKIAVDFGNNIIKFDHYHLDIESPLDSEHELIKTVSCLINTSNIILGYLDFLEKKIGLPSGGDPALREAVGAGQLLARLLLETVLRMRGIDVLPEFELGYLEYGVAIRFTGEGLMQHRDMRVAQDDDSSDDTWHKDDTHDVWFRRRWHVDSTFHPLRRIPGTAWHKFFGSLHHSSNKSPLLFRKTPRDYFKVVIPDNAYFVRSETESFYEYYRDLFMRAEMRNLERALSIHFSGKIGEPEVIEVQHGLCVDWDDASEFDEILVDEEKWELINMHMNIPELAGIALYGEDIRFSEIKEEEHTIYELDDD</sequence>
<dbReference type="AlphaFoldDB" id="A0AAN6S8T3"/>
<dbReference type="Pfam" id="PF17043">
    <property type="entry name" value="MAT1-1-2"/>
    <property type="match status" value="1"/>
</dbReference>
<protein>
    <submittedName>
        <fullName evidence="1">Uncharacterized protein</fullName>
    </submittedName>
</protein>